<feature type="compositionally biased region" description="Low complexity" evidence="1">
    <location>
        <begin position="10"/>
        <end position="30"/>
    </location>
</feature>
<gene>
    <name evidence="2" type="ordered locus">Halxa_2154</name>
</gene>
<evidence type="ECO:0000313" key="3">
    <source>
        <dbReference type="Proteomes" id="UP000006794"/>
    </source>
</evidence>
<dbReference type="KEGG" id="hxa:Halxa_2154"/>
<dbReference type="GeneID" id="10797116"/>
<sequence>MTTRTHTRTRTAPGTETETESTTTPATERTQYASSESTVPKDAATRTSGTDRAQAMFSHGNTARLENLIDEWNAAFASGGS</sequence>
<keyword evidence="3" id="KW-1185">Reference proteome</keyword>
<reference evidence="2 3" key="1">
    <citation type="journal article" date="2012" name="Stand. Genomic Sci.">
        <title>Complete genome sequence of Halopiger xanaduensis type strain (SH-6(T)).</title>
        <authorList>
            <person name="Anderson I."/>
            <person name="Tindall B.J."/>
            <person name="Rohde M."/>
            <person name="Lucas S."/>
            <person name="Han J."/>
            <person name="Lapidus A."/>
            <person name="Cheng J.F."/>
            <person name="Goodwin L."/>
            <person name="Pitluck S."/>
            <person name="Peters L."/>
            <person name="Pati A."/>
            <person name="Mikhailova N."/>
            <person name="Pagani I."/>
            <person name="Teshima H."/>
            <person name="Han C."/>
            <person name="Tapia R."/>
            <person name="Land M."/>
            <person name="Woyke T."/>
            <person name="Klenk H.P."/>
            <person name="Kyrpides N."/>
            <person name="Ivanova N."/>
        </authorList>
    </citation>
    <scope>NUCLEOTIDE SEQUENCE [LARGE SCALE GENOMIC DNA]</scope>
    <source>
        <strain evidence="3">DSM 18323 / JCM 14033 / SH-6</strain>
    </source>
</reference>
<protein>
    <submittedName>
        <fullName evidence="2">Uncharacterized protein</fullName>
    </submittedName>
</protein>
<accession>F8D8M7</accession>
<organism evidence="2 3">
    <name type="scientific">Halopiger xanaduensis (strain DSM 18323 / JCM 14033 / SH-6)</name>
    <dbReference type="NCBI Taxonomy" id="797210"/>
    <lineage>
        <taxon>Archaea</taxon>
        <taxon>Methanobacteriati</taxon>
        <taxon>Methanobacteriota</taxon>
        <taxon>Stenosarchaea group</taxon>
        <taxon>Halobacteria</taxon>
        <taxon>Halobacteriales</taxon>
        <taxon>Natrialbaceae</taxon>
        <taxon>Halopiger</taxon>
    </lineage>
</organism>
<feature type="region of interest" description="Disordered" evidence="1">
    <location>
        <begin position="1"/>
        <end position="58"/>
    </location>
</feature>
<dbReference type="AlphaFoldDB" id="F8D8M7"/>
<dbReference type="EMBL" id="CP002839">
    <property type="protein sequence ID" value="AEH36779.1"/>
    <property type="molecule type" value="Genomic_DNA"/>
</dbReference>
<dbReference type="eggNOG" id="arCOG11391">
    <property type="taxonomic scope" value="Archaea"/>
</dbReference>
<proteinExistence type="predicted"/>
<dbReference type="Proteomes" id="UP000006794">
    <property type="component" value="Chromosome"/>
</dbReference>
<evidence type="ECO:0000313" key="2">
    <source>
        <dbReference type="EMBL" id="AEH36779.1"/>
    </source>
</evidence>
<dbReference type="RefSeq" id="WP_013879672.1">
    <property type="nucleotide sequence ID" value="NC_015666.1"/>
</dbReference>
<evidence type="ECO:0000256" key="1">
    <source>
        <dbReference type="SAM" id="MobiDB-lite"/>
    </source>
</evidence>
<name>F8D8M7_HALXS</name>
<dbReference type="HOGENOM" id="CLU_2565679_0_0_2"/>
<dbReference type="OrthoDB" id="206413at2157"/>